<dbReference type="Proteomes" id="UP000027730">
    <property type="component" value="Unassembled WGS sequence"/>
</dbReference>
<evidence type="ECO:0000313" key="2">
    <source>
        <dbReference type="Proteomes" id="UP000027730"/>
    </source>
</evidence>
<dbReference type="GeneID" id="25412741"/>
<dbReference type="OrthoDB" id="3261222at2759"/>
<dbReference type="EMBL" id="KL584735">
    <property type="protein sequence ID" value="KEQ68185.1"/>
    <property type="molecule type" value="Genomic_DNA"/>
</dbReference>
<feature type="non-terminal residue" evidence="1">
    <location>
        <position position="1"/>
    </location>
</feature>
<dbReference type="STRING" id="1043004.A0A074W4Y6"/>
<dbReference type="RefSeq" id="XP_013422372.1">
    <property type="nucleotide sequence ID" value="XM_013566918.1"/>
</dbReference>
<evidence type="ECO:0000313" key="1">
    <source>
        <dbReference type="EMBL" id="KEQ68185.1"/>
    </source>
</evidence>
<reference evidence="1 2" key="1">
    <citation type="journal article" date="2014" name="BMC Genomics">
        <title>Genome sequencing of four Aureobasidium pullulans varieties: biotechnological potential, stress tolerance, and description of new species.</title>
        <authorList>
            <person name="Gostin Ar C."/>
            <person name="Ohm R.A."/>
            <person name="Kogej T."/>
            <person name="Sonjak S."/>
            <person name="Turk M."/>
            <person name="Zajc J."/>
            <person name="Zalar P."/>
            <person name="Grube M."/>
            <person name="Sun H."/>
            <person name="Han J."/>
            <person name="Sharma A."/>
            <person name="Chiniquy J."/>
            <person name="Ngan C.Y."/>
            <person name="Lipzen A."/>
            <person name="Barry K."/>
            <person name="Grigoriev I.V."/>
            <person name="Gunde-Cimerman N."/>
        </authorList>
    </citation>
    <scope>NUCLEOTIDE SEQUENCE [LARGE SCALE GENOMIC DNA]</scope>
    <source>
        <strain evidence="1 2">CBS 147.97</strain>
    </source>
</reference>
<organism evidence="1 2">
    <name type="scientific">Aureobasidium namibiae CBS 147.97</name>
    <dbReference type="NCBI Taxonomy" id="1043004"/>
    <lineage>
        <taxon>Eukaryota</taxon>
        <taxon>Fungi</taxon>
        <taxon>Dikarya</taxon>
        <taxon>Ascomycota</taxon>
        <taxon>Pezizomycotina</taxon>
        <taxon>Dothideomycetes</taxon>
        <taxon>Dothideomycetidae</taxon>
        <taxon>Dothideales</taxon>
        <taxon>Saccotheciaceae</taxon>
        <taxon>Aureobasidium</taxon>
    </lineage>
</organism>
<protein>
    <recommendedName>
        <fullName evidence="3">Reverse transcriptase zinc-binding domain-containing protein</fullName>
    </recommendedName>
</protein>
<name>A0A074W4Y6_9PEZI</name>
<sequence length="93" mass="10598">INLLLARLRVAEDAKCQCGMEDETVAHVLLRCPRWAEIRPAMKEAAGRRWGDLSYLLGGYSKKRELRTGKLADGPMEKWAPNLEMVKITIQFL</sequence>
<dbReference type="HOGENOM" id="CLU_180932_0_0_1"/>
<gene>
    <name evidence="1" type="ORF">M436DRAFT_58956</name>
</gene>
<keyword evidence="2" id="KW-1185">Reference proteome</keyword>
<dbReference type="AlphaFoldDB" id="A0A074W4Y6"/>
<accession>A0A074W4Y6</accession>
<evidence type="ECO:0008006" key="3">
    <source>
        <dbReference type="Google" id="ProtNLM"/>
    </source>
</evidence>
<proteinExistence type="predicted"/>